<organism evidence="1 2">
    <name type="scientific">Metarhizium robertsii (strain ARSEF 23 / ATCC MYA-3075)</name>
    <name type="common">Metarhizium anisopliae (strain ARSEF 23)</name>
    <dbReference type="NCBI Taxonomy" id="655844"/>
    <lineage>
        <taxon>Eukaryota</taxon>
        <taxon>Fungi</taxon>
        <taxon>Dikarya</taxon>
        <taxon>Ascomycota</taxon>
        <taxon>Pezizomycotina</taxon>
        <taxon>Sordariomycetes</taxon>
        <taxon>Hypocreomycetidae</taxon>
        <taxon>Hypocreales</taxon>
        <taxon>Clavicipitaceae</taxon>
        <taxon>Metarhizium</taxon>
    </lineage>
</organism>
<accession>A0A0B2XEU0</accession>
<dbReference type="HOGENOM" id="CLU_2441310_0_0_1"/>
<keyword evidence="2" id="KW-1185">Reference proteome</keyword>
<dbReference type="KEGG" id="maj:MAA_11065"/>
<reference evidence="1 2" key="1">
    <citation type="journal article" date="2011" name="PLoS Genet.">
        <title>Genome sequencing and comparative transcriptomics of the model entomopathogenic fungi Metarhizium anisopliae and M. acridum.</title>
        <authorList>
            <person name="Gao Q."/>
            <person name="Jin K."/>
            <person name="Ying S.H."/>
            <person name="Zhang Y."/>
            <person name="Xiao G."/>
            <person name="Shang Y."/>
            <person name="Duan Z."/>
            <person name="Hu X."/>
            <person name="Xie X.Q."/>
            <person name="Zhou G."/>
            <person name="Peng G."/>
            <person name="Luo Z."/>
            <person name="Huang W."/>
            <person name="Wang B."/>
            <person name="Fang W."/>
            <person name="Wang S."/>
            <person name="Zhong Y."/>
            <person name="Ma L.J."/>
            <person name="St Leger R.J."/>
            <person name="Zhao G.P."/>
            <person name="Pei Y."/>
            <person name="Feng M.G."/>
            <person name="Xia Y."/>
            <person name="Wang C."/>
        </authorList>
    </citation>
    <scope>NUCLEOTIDE SEQUENCE [LARGE SCALE GENOMIC DNA]</scope>
    <source>
        <strain evidence="2">ARSEF 23 / ATCC MYA-3075</strain>
    </source>
</reference>
<evidence type="ECO:0000313" key="1">
    <source>
        <dbReference type="EMBL" id="KHO11250.1"/>
    </source>
</evidence>
<sequence length="103" mass="10935">MLWPQAALHTGNGSMGDVVFDTLYSSNVPFINNVTYQLSRVKAAGAALDKTGKPLALMGHSQGGIPPHRQSRCETKSQRHSLVLLVPSESATTASTTTAQQSI</sequence>
<dbReference type="AlphaFoldDB" id="A0A0B2XEU0"/>
<dbReference type="InterPro" id="IPR029058">
    <property type="entry name" value="AB_hydrolase_fold"/>
</dbReference>
<gene>
    <name evidence="1" type="ORF">MAA_11065</name>
</gene>
<dbReference type="Gene3D" id="3.40.50.1820">
    <property type="entry name" value="alpha/beta hydrolase"/>
    <property type="match status" value="1"/>
</dbReference>
<dbReference type="GeneID" id="23632513"/>
<dbReference type="OrthoDB" id="9978720at2759"/>
<reference evidence="1 2" key="2">
    <citation type="journal article" date="2014" name="Proc. Natl. Acad. Sci. U.S.A.">
        <title>Trajectory and genomic determinants of fungal-pathogen speciation and host adaptation.</title>
        <authorList>
            <person name="Hu X."/>
            <person name="Xiao G."/>
            <person name="Zheng P."/>
            <person name="Shang Y."/>
            <person name="Su Y."/>
            <person name="Zhang X."/>
            <person name="Liu X."/>
            <person name="Zhan S."/>
            <person name="St Leger R.J."/>
            <person name="Wang C."/>
        </authorList>
    </citation>
    <scope>GENOME REANNOTATION</scope>
    <source>
        <strain evidence="2">ARSEF 23 / ATCC MYA-3075</strain>
    </source>
</reference>
<dbReference type="RefSeq" id="XP_011411333.1">
    <property type="nucleotide sequence ID" value="XM_011413031.1"/>
</dbReference>
<comment type="caution">
    <text evidence="1">The sequence shown here is derived from an EMBL/GenBank/DDBJ whole genome shotgun (WGS) entry which is preliminary data.</text>
</comment>
<protein>
    <submittedName>
        <fullName evidence="1">Uncharacterized protein</fullName>
    </submittedName>
</protein>
<evidence type="ECO:0000313" key="2">
    <source>
        <dbReference type="Proteomes" id="UP000002498"/>
    </source>
</evidence>
<dbReference type="Proteomes" id="UP000002498">
    <property type="component" value="Unassembled WGS sequence"/>
</dbReference>
<proteinExistence type="predicted"/>
<name>A0A0B2XEU0_METRA</name>
<dbReference type="EMBL" id="ADNJ02000004">
    <property type="protein sequence ID" value="KHO11250.1"/>
    <property type="molecule type" value="Genomic_DNA"/>
</dbReference>